<accession>A0A5R8WLF2</accession>
<dbReference type="InterPro" id="IPR026444">
    <property type="entry name" value="Secre_tail"/>
</dbReference>
<dbReference type="InterPro" id="IPR006626">
    <property type="entry name" value="PbH1"/>
</dbReference>
<dbReference type="SMART" id="SM00710">
    <property type="entry name" value="PbH1"/>
    <property type="match status" value="6"/>
</dbReference>
<dbReference type="SMART" id="SM00409">
    <property type="entry name" value="IG"/>
    <property type="match status" value="4"/>
</dbReference>
<dbReference type="InterPro" id="IPR008979">
    <property type="entry name" value="Galactose-bd-like_sf"/>
</dbReference>
<dbReference type="Gene3D" id="2.60.40.10">
    <property type="entry name" value="Immunoglobulins"/>
    <property type="match status" value="5"/>
</dbReference>
<dbReference type="SUPFAM" id="SSF48726">
    <property type="entry name" value="Immunoglobulin"/>
    <property type="match status" value="2"/>
</dbReference>
<feature type="domain" description="PKD/Chitinase" evidence="1">
    <location>
        <begin position="948"/>
        <end position="1026"/>
    </location>
</feature>
<dbReference type="InterPro" id="IPR003599">
    <property type="entry name" value="Ig_sub"/>
</dbReference>
<organism evidence="3 4">
    <name type="scientific">Hymenobacter jeollabukensis</name>
    <dbReference type="NCBI Taxonomy" id="2025313"/>
    <lineage>
        <taxon>Bacteria</taxon>
        <taxon>Pseudomonadati</taxon>
        <taxon>Bacteroidota</taxon>
        <taxon>Cytophagia</taxon>
        <taxon>Cytophagales</taxon>
        <taxon>Hymenobacteraceae</taxon>
        <taxon>Hymenobacter</taxon>
    </lineage>
</organism>
<dbReference type="Proteomes" id="UP000305517">
    <property type="component" value="Unassembled WGS sequence"/>
</dbReference>
<feature type="domain" description="PKD/Chitinase" evidence="1">
    <location>
        <begin position="1135"/>
        <end position="1216"/>
    </location>
</feature>
<dbReference type="OrthoDB" id="1081439at2"/>
<keyword evidence="4" id="KW-1185">Reference proteome</keyword>
<dbReference type="Gene3D" id="2.60.120.260">
    <property type="entry name" value="Galactose-binding domain-like"/>
    <property type="match status" value="1"/>
</dbReference>
<name>A0A5R8WLF2_9BACT</name>
<evidence type="ECO:0000313" key="4">
    <source>
        <dbReference type="Proteomes" id="UP000305517"/>
    </source>
</evidence>
<reference evidence="3 4" key="1">
    <citation type="submission" date="2019-05" db="EMBL/GenBank/DDBJ databases">
        <title>Hymenobacter edaphi sp. nov., isolated from abandoned arsenic-contaminated farmland soil.</title>
        <authorList>
            <person name="Nie L."/>
        </authorList>
    </citation>
    <scope>NUCLEOTIDE SEQUENCE [LARGE SCALE GENOMIC DNA]</scope>
    <source>
        <strain evidence="3 4">1-3-3-8</strain>
    </source>
</reference>
<evidence type="ECO:0000313" key="3">
    <source>
        <dbReference type="EMBL" id="TLM89814.1"/>
    </source>
</evidence>
<dbReference type="EMBL" id="VAJM01000011">
    <property type="protein sequence ID" value="TLM89814.1"/>
    <property type="molecule type" value="Genomic_DNA"/>
</dbReference>
<evidence type="ECO:0000259" key="2">
    <source>
        <dbReference type="SMART" id="SM00409"/>
    </source>
</evidence>
<feature type="domain" description="Immunoglobulin" evidence="2">
    <location>
        <begin position="1140"/>
        <end position="1214"/>
    </location>
</feature>
<dbReference type="NCBIfam" id="TIGR04183">
    <property type="entry name" value="Por_Secre_tail"/>
    <property type="match status" value="1"/>
</dbReference>
<dbReference type="Pfam" id="PF18962">
    <property type="entry name" value="Por_Secre_tail"/>
    <property type="match status" value="1"/>
</dbReference>
<dbReference type="PANTHER" id="PTHR46013:SF4">
    <property type="entry name" value="B-CELL RECEPTOR CD22-RELATED"/>
    <property type="match status" value="1"/>
</dbReference>
<feature type="domain" description="PKD/Chitinase" evidence="1">
    <location>
        <begin position="755"/>
        <end position="839"/>
    </location>
</feature>
<dbReference type="SUPFAM" id="SSF49785">
    <property type="entry name" value="Galactose-binding domain-like"/>
    <property type="match status" value="1"/>
</dbReference>
<dbReference type="PANTHER" id="PTHR46013">
    <property type="entry name" value="VASCULAR CELL ADHESION MOLECULE 1"/>
    <property type="match status" value="1"/>
</dbReference>
<dbReference type="InterPro" id="IPR000421">
    <property type="entry name" value="FA58C"/>
</dbReference>
<evidence type="ECO:0000259" key="1">
    <source>
        <dbReference type="SMART" id="SM00089"/>
    </source>
</evidence>
<feature type="domain" description="Immunoglobulin" evidence="2">
    <location>
        <begin position="760"/>
        <end position="837"/>
    </location>
</feature>
<gene>
    <name evidence="3" type="ORF">FDY95_19605</name>
</gene>
<comment type="caution">
    <text evidence="3">The sequence shown here is derived from an EMBL/GenBank/DDBJ whole genome shotgun (WGS) entry which is preliminary data.</text>
</comment>
<proteinExistence type="predicted"/>
<protein>
    <submittedName>
        <fullName evidence="3">T9SS type A sorting domain-containing protein</fullName>
    </submittedName>
</protein>
<feature type="domain" description="PKD/Chitinase" evidence="1">
    <location>
        <begin position="1321"/>
        <end position="1400"/>
    </location>
</feature>
<feature type="domain" description="Immunoglobulin" evidence="2">
    <location>
        <begin position="1327"/>
        <end position="1398"/>
    </location>
</feature>
<dbReference type="InterPro" id="IPR014756">
    <property type="entry name" value="Ig_E-set"/>
</dbReference>
<dbReference type="SUPFAM" id="SSF81296">
    <property type="entry name" value="E set domains"/>
    <property type="match status" value="1"/>
</dbReference>
<dbReference type="InterPro" id="IPR022409">
    <property type="entry name" value="PKD/Chitinase_dom"/>
</dbReference>
<dbReference type="Pfam" id="PF00754">
    <property type="entry name" value="F5_F8_type_C"/>
    <property type="match status" value="1"/>
</dbReference>
<dbReference type="InterPro" id="IPR036179">
    <property type="entry name" value="Ig-like_dom_sf"/>
</dbReference>
<dbReference type="SMART" id="SM00089">
    <property type="entry name" value="PKD"/>
    <property type="match status" value="4"/>
</dbReference>
<dbReference type="InterPro" id="IPR013783">
    <property type="entry name" value="Ig-like_fold"/>
</dbReference>
<sequence length="3290" mass="339489">MQFPSRNDAGRGGWWGRPVVLLMLLVSSILGSALPGAAQTISQAEYYLDSPDPGFGAATPITISSPAADLASLSFTHDVSSLSAGFHRLAVRTKDANGQWSLSTRRTFYYEPLAATASNVNKVEYFVDADPGFGLATDVPVTAGADLAGVTFSLSVSALSTGFHIVGVRSRDANGQWSLTTRRTFYYEPAAATAVNITKAEYFIDTDPGFGSATDIPVAAPGNDLSGLAFSYDVSGLSAGFHNLGVRTRDANGKWSLTTRRSFYYEPAAVAAVNITKVEYFLDTDPGFGSGTDVPVTAGLDVAGVAISIPAGALTTGFHTISVRSKDANGKWSLTTARPFYYEPLPAAAPNITKIEYYFDTDPGFGSATDVPVASPAPDMAGFGFMADASALSDGAHRFFVRTRDAGGKWSLVTNRSFLKNGCASSANFAAGLPSVNYNYGGSTNGLAETAFNADPAAPNTSNSFYGYNGSLLQADLGSTQTISEVRYKLTPSNTSNFTVLVQTALSLTGTYTTVDTYTASFAVGTTTPVTRTLAAPVSARVVRIVIQNSTGQYAIISGAGSYYFNCAGPTITSFTPAGGAPGTSVVITGTNLTGATAVTFNGTAAPGFVVNSGTQITVSAPAGGTTGQICVTTPGGTACSAASYAYPPTIATGTVSPASFCASTFISVPFTTNTGAYLAGNQFKFQLSDANGVFTANSRLYGTGSINTNGGVLTDSIAFRTPAGTGYRIRVVATNPAVTGTDNGVNLTVRGVPVATASAAQTSVPYNGTIQLTAGPASQASYQWYVAYTSGGTSYVGSGATLSIGNAQPSQSGRYFVYVQNSGGCQDSASVRVTVQPSAQPILSMSQFSYSGCAGNSLNIGFSVQGNVFGSGNVLTAQLSDASGSFAAPTTIGSVGFTGQGSGSIFSTFPAGTPTGNGYRVRLVGSNPNVTSQTDNGSNISLTQQPVAVASSNSPVPYGGTIQLLAQPVAGASYQWFGPNFASTQQNPIITNATQSANQGTYSLYVTVGGCQSPVSTTQVTVQPSTDPILSVTQFSGAFCAGSNRNIGFSVTGNNFGAGNVLTAQLSDATGSFAAPVSLGTVGFTGQGSGSISVTFPLNTTPGAGYRVRVVGSSPAVLSINDNGSNLTVNPAPVAAVLTNNSPVATGATVTLTAQAVSGATYVWTVPGFGNVSTGSSPTLNFSNATTSNSGTYSLTVTLGSCSATATAQVTVNPSAPTLTLNSNAARQTCAGNFLNLSFTVDGSGLTAGGTVSAELSDENGSFAAPTVIGTRSFTGTGTSTVGVTVPATAVTGSLYRVRLVSTNPALTSAESGLWSIINLGSVVASSNSPVAAGGTIQLTSAGVPNGATLQWTGPGFSSSQPNPQIQNATQSNAGSYTLNVTQNGCTVERTITVSIGQPMASVTTGQFSGSYCPGSALSVPFTTQGVFGGGNVFTALLSDASGSFASATSIGSISLSGTSVSGIISATIPAGAAVGTGYRIRVDASAPATSSSNDNGTNLAVQAVSYTWTGGYNTNWFDGRNWSCGQVPTATSNVIISTGSYYPIVTGTGAVVNNITVINGASFQVSSTFTIYGNVVSNGTWVTGGSYVFAGNGTQTVGGSTAVYFGGVTVNGTSTLSLNTGIYVSGNWLNYGGFVGGSYFVNFNGTVGQVIGGSSVTNFYSVIVSNTLGGLTLNQNIYVLGNWTNNGVFVGGTYVTTFGGTVNQIIGGTQVTNFGGLTILNTAGGVTLNTGIGLGGAFVNNGSFVVGVQSVAFNGTVLQTIGGSTVTNFYHVTINNTVGVSLVSNIYVLGNWINNGQFAAGNYTVVFNGTAAQIIGGTQVTNFYDVTFQNPVSVTLYQNIYVLGGFVNTGVFYGYYLTGGVPTGHFVRFGGTAAQVISANATTYFWHFYVDNAAGVSLASNIYVAGNYYLYSGSFTPSTYTVFFNGLGGYVQTVGGYTGLSFYGWNIGSNTEVRILQNVSWLGSFVNNGTFYGYDLVGGVYTGYTCLFNGTAAQVIGGAGTYNFWHVTWNNLVSVTLQTNVYVLGNWLNSGGFAHGGYTVFFNGTVAQTIGGVVNTVFHHVSVGNLVSVTLAQPITVLGNWLGTGVFLGGSYLVYFNGSAAQTITASADTRFYNVRFQNPASVTLLSHLYLTGSWVNDGGFVAGGYGVYFVGSVLQTIAGSVLTQFHHVTIGSGANVRIDRAITVLGDWTANGTFLPNGFVVTFAGTVNQIIGGTAAVIPFYGIVITNTVSVTLAQDIRVRGGWVNNGVFVPATYTVYFDGTVAQVIGGSAVTTFHHLNIVNTVGVTLGGPIFVTGNFVNDGLFAVAGYLVTFNGTVAQTIGGLVVTAFQGITFNNTAGVSLLNDIRVRGDFRNLALFTAGGYTVYFDGTVAQGIYCPSGTLSFHHVTFANAGGVTLYNNVFVTGNWLNNGGFLANGKLVTFKGSVLQTIGGSVATTFHHLTLASGANVRIDRAITLLGNWLNNGATFVANGLAVLFNGTVAQTIGGTALTVFHHLTMTNLAGVSLDYDVDLTGNFVNSGIFCGCGKKTRFIGTTAQTITCTSGNTRFHDVTFDNAAGVTLLDAIGVTGNWVNNAGFIANGQLVLFSGTVLQTIGGTALSTFFNLQITNAVNVQLLHDIVVGGYWLNSGIFSGNGYLVTFNGTSQQTITTTGSTAKTTFHHVTWANPVGCVLGGDIYVMGNGLCNGPFNPATYTVYFNGTVAQTLGGSAQIRFYGLNVQNTVGLTCNGPVYLYGNLTNGGLVNVGSYPWYCVGTSAQTLGGSTTTPIRFYDLLIQNSSGVTLGSAAGVTHVLTMTSGNLASAGFLTLHSNASGTAMVVNPVGGGLVTGRSTMERYISGPVSGYRHYSSPMQLGSATVSEFADDLPVFELNPAYNTVGNTANPFPTFYQYDETRLSAAANVFDRGWMVPTATDNLLPMRGYSAMTDPTTTVDISGVLQNGAVSIPLSRGGQTGAGWNLLGNPYPAPIDWDLVPGAAGLDKAMYVYVPSGRYTGAYRSYVNGVGQNGGSKDLAAMQGFFVRATAAAATVTLTNAVRHTAYLSPAFERQAQTSPATAPKPLLRLEARNAQGAADETVLYFDPQAGQGYQAGYDAYKVQLNGNGRPSLWSNTATDALSINGLPALATAGVVPLGLRVSQNGAHTLVLTALQHLPAGTQVLLEDRLLNRRQDLALDSVYAFTMHPDSTRQRFFLWFQPRITSTSSAQPQASVSLFPNPTHGVATLTVAGLRETTGTVRAEVLNTVGQVVRTLSLPVRQGVITQELNLRELPTGVYTLRLHSNGGTVVRRLVKD</sequence>
<feature type="domain" description="Immunoglobulin" evidence="2">
    <location>
        <begin position="952"/>
        <end position="1024"/>
    </location>
</feature>
<dbReference type="RefSeq" id="WP_138080223.1">
    <property type="nucleotide sequence ID" value="NZ_VAJM01000011.1"/>
</dbReference>